<dbReference type="PANTHER" id="PTHR10545">
    <property type="entry name" value="DIAMINE N-ACETYLTRANSFERASE"/>
    <property type="match status" value="1"/>
</dbReference>
<name>A0ABU5ZXU4_9FLAO</name>
<dbReference type="InterPro" id="IPR000182">
    <property type="entry name" value="GNAT_dom"/>
</dbReference>
<proteinExistence type="predicted"/>
<protein>
    <submittedName>
        <fullName evidence="4">GNAT family N-acetyltransferase</fullName>
    </submittedName>
</protein>
<evidence type="ECO:0000313" key="5">
    <source>
        <dbReference type="Proteomes" id="UP001327027"/>
    </source>
</evidence>
<sequence>MIIRLLKKTDVKLLVDLCKAHALFEKVDYNPMNKEKLLLEYFFTSDSDIKCLVVEQDGKLQGYATFMKQFSTWGASFYMYLDCLYLKEEIRGKGVGAKLMGKIKNYAKTEDCKEIQWQTPDFNLDAIRFYKKIGGEPKSKERFSWKI</sequence>
<evidence type="ECO:0000256" key="2">
    <source>
        <dbReference type="ARBA" id="ARBA00023315"/>
    </source>
</evidence>
<comment type="caution">
    <text evidence="4">The sequence shown here is derived from an EMBL/GenBank/DDBJ whole genome shotgun (WGS) entry which is preliminary data.</text>
</comment>
<dbReference type="InterPro" id="IPR016181">
    <property type="entry name" value="Acyl_CoA_acyltransferase"/>
</dbReference>
<gene>
    <name evidence="4" type="ORF">U6A24_14280</name>
</gene>
<dbReference type="PROSITE" id="PS51186">
    <property type="entry name" value="GNAT"/>
    <property type="match status" value="1"/>
</dbReference>
<dbReference type="CDD" id="cd04301">
    <property type="entry name" value="NAT_SF"/>
    <property type="match status" value="1"/>
</dbReference>
<dbReference type="EMBL" id="JAYKLX010000006">
    <property type="protein sequence ID" value="MEB3346642.1"/>
    <property type="molecule type" value="Genomic_DNA"/>
</dbReference>
<reference evidence="4 5" key="1">
    <citation type="journal article" date="2013" name="Int. J. Syst. Evol. Microbiol.">
        <title>Aquimarina gracilis sp. nov., isolated from the gut microflora of a mussel, Mytilus coruscus, and emended description of Aquimarina spongiae.</title>
        <authorList>
            <person name="Park S.C."/>
            <person name="Choe H.N."/>
            <person name="Baik K.S."/>
            <person name="Seong C.N."/>
        </authorList>
    </citation>
    <scope>NUCLEOTIDE SEQUENCE [LARGE SCALE GENOMIC DNA]</scope>
    <source>
        <strain evidence="4 5">PSC32</strain>
    </source>
</reference>
<feature type="domain" description="N-acetyltransferase" evidence="3">
    <location>
        <begin position="1"/>
        <end position="147"/>
    </location>
</feature>
<dbReference type="RefSeq" id="WP_324180670.1">
    <property type="nucleotide sequence ID" value="NZ_BAABAW010000006.1"/>
</dbReference>
<evidence type="ECO:0000256" key="1">
    <source>
        <dbReference type="ARBA" id="ARBA00022679"/>
    </source>
</evidence>
<dbReference type="SUPFAM" id="SSF55729">
    <property type="entry name" value="Acyl-CoA N-acyltransferases (Nat)"/>
    <property type="match status" value="1"/>
</dbReference>
<organism evidence="4 5">
    <name type="scientific">Aquimarina gracilis</name>
    <dbReference type="NCBI Taxonomy" id="874422"/>
    <lineage>
        <taxon>Bacteria</taxon>
        <taxon>Pseudomonadati</taxon>
        <taxon>Bacteroidota</taxon>
        <taxon>Flavobacteriia</taxon>
        <taxon>Flavobacteriales</taxon>
        <taxon>Flavobacteriaceae</taxon>
        <taxon>Aquimarina</taxon>
    </lineage>
</organism>
<evidence type="ECO:0000259" key="3">
    <source>
        <dbReference type="PROSITE" id="PS51186"/>
    </source>
</evidence>
<dbReference type="Proteomes" id="UP001327027">
    <property type="component" value="Unassembled WGS sequence"/>
</dbReference>
<keyword evidence="5" id="KW-1185">Reference proteome</keyword>
<keyword evidence="1" id="KW-0808">Transferase</keyword>
<keyword evidence="2" id="KW-0012">Acyltransferase</keyword>
<dbReference type="InterPro" id="IPR051016">
    <property type="entry name" value="Diverse_Substrate_AcTransf"/>
</dbReference>
<evidence type="ECO:0000313" key="4">
    <source>
        <dbReference type="EMBL" id="MEB3346642.1"/>
    </source>
</evidence>
<dbReference type="PANTHER" id="PTHR10545:SF29">
    <property type="entry name" value="GH14572P-RELATED"/>
    <property type="match status" value="1"/>
</dbReference>
<dbReference type="Gene3D" id="3.40.630.30">
    <property type="match status" value="1"/>
</dbReference>
<dbReference type="Pfam" id="PF00583">
    <property type="entry name" value="Acetyltransf_1"/>
    <property type="match status" value="1"/>
</dbReference>
<accession>A0ABU5ZXU4</accession>